<organism evidence="10 11">
    <name type="scientific">Hapsidospora chrysogenum (strain ATCC 11550 / CBS 779.69 / DSM 880 / IAM 14645 / JCM 23072 / IMI 49137)</name>
    <name type="common">Acremonium chrysogenum</name>
    <dbReference type="NCBI Taxonomy" id="857340"/>
    <lineage>
        <taxon>Eukaryota</taxon>
        <taxon>Fungi</taxon>
        <taxon>Dikarya</taxon>
        <taxon>Ascomycota</taxon>
        <taxon>Pezizomycotina</taxon>
        <taxon>Sordariomycetes</taxon>
        <taxon>Hypocreomycetidae</taxon>
        <taxon>Hypocreales</taxon>
        <taxon>Bionectriaceae</taxon>
        <taxon>Hapsidospora</taxon>
    </lineage>
</organism>
<evidence type="ECO:0000256" key="7">
    <source>
        <dbReference type="RuleBase" id="RU003346"/>
    </source>
</evidence>
<evidence type="ECO:0000256" key="1">
    <source>
        <dbReference type="ARBA" id="ARBA00004141"/>
    </source>
</evidence>
<dbReference type="Pfam" id="PF00083">
    <property type="entry name" value="Sugar_tr"/>
    <property type="match status" value="1"/>
</dbReference>
<comment type="caution">
    <text evidence="10">The sequence shown here is derived from an EMBL/GenBank/DDBJ whole genome shotgun (WGS) entry which is preliminary data.</text>
</comment>
<evidence type="ECO:0000313" key="11">
    <source>
        <dbReference type="Proteomes" id="UP000029964"/>
    </source>
</evidence>
<protein>
    <submittedName>
        <fullName evidence="10">General alpha-glucoside permease-like protein</fullName>
    </submittedName>
</protein>
<evidence type="ECO:0000256" key="2">
    <source>
        <dbReference type="ARBA" id="ARBA00010992"/>
    </source>
</evidence>
<gene>
    <name evidence="10" type="ORF">ACRE_071580</name>
</gene>
<feature type="transmembrane region" description="Helical" evidence="8">
    <location>
        <begin position="484"/>
        <end position="505"/>
    </location>
</feature>
<evidence type="ECO:0000256" key="8">
    <source>
        <dbReference type="SAM" id="Phobius"/>
    </source>
</evidence>
<comment type="subcellular location">
    <subcellularLocation>
        <location evidence="1">Membrane</location>
        <topology evidence="1">Multi-pass membrane protein</topology>
    </subcellularLocation>
</comment>
<dbReference type="PROSITE" id="PS50850">
    <property type="entry name" value="MFS"/>
    <property type="match status" value="1"/>
</dbReference>
<dbReference type="SUPFAM" id="SSF103473">
    <property type="entry name" value="MFS general substrate transporter"/>
    <property type="match status" value="1"/>
</dbReference>
<dbReference type="EMBL" id="JPKY01000104">
    <property type="protein sequence ID" value="KFH42115.1"/>
    <property type="molecule type" value="Genomic_DNA"/>
</dbReference>
<feature type="transmembrane region" description="Helical" evidence="8">
    <location>
        <begin position="45"/>
        <end position="62"/>
    </location>
</feature>
<comment type="similarity">
    <text evidence="2 7">Belongs to the major facilitator superfamily. Sugar transporter (TC 2.A.1.1) family.</text>
</comment>
<dbReference type="OrthoDB" id="6612291at2759"/>
<keyword evidence="11" id="KW-1185">Reference proteome</keyword>
<evidence type="ECO:0000256" key="4">
    <source>
        <dbReference type="ARBA" id="ARBA00022692"/>
    </source>
</evidence>
<evidence type="ECO:0000313" key="10">
    <source>
        <dbReference type="EMBL" id="KFH42115.1"/>
    </source>
</evidence>
<feature type="transmembrane region" description="Helical" evidence="8">
    <location>
        <begin position="223"/>
        <end position="240"/>
    </location>
</feature>
<name>A0A086SYD3_HAPC1</name>
<dbReference type="InterPro" id="IPR003663">
    <property type="entry name" value="Sugar/inositol_transpt"/>
</dbReference>
<feature type="transmembrane region" description="Helical" evidence="8">
    <location>
        <begin position="191"/>
        <end position="211"/>
    </location>
</feature>
<evidence type="ECO:0000256" key="6">
    <source>
        <dbReference type="ARBA" id="ARBA00023136"/>
    </source>
</evidence>
<dbReference type="HOGENOM" id="CLU_001265_11_5_1"/>
<feature type="transmembrane region" description="Helical" evidence="8">
    <location>
        <begin position="454"/>
        <end position="472"/>
    </location>
</feature>
<proteinExistence type="inferred from homology"/>
<dbReference type="Proteomes" id="UP000029964">
    <property type="component" value="Unassembled WGS sequence"/>
</dbReference>
<evidence type="ECO:0000256" key="3">
    <source>
        <dbReference type="ARBA" id="ARBA00022448"/>
    </source>
</evidence>
<keyword evidence="4 8" id="KW-0812">Transmembrane</keyword>
<dbReference type="NCBIfam" id="TIGR00879">
    <property type="entry name" value="SP"/>
    <property type="match status" value="1"/>
</dbReference>
<sequence length="563" mass="62811">MADNGQQQVAATTTVANNDIPVDAVAAHEAIRNEREMTVRDTLRLWPKAILFSFILSLAIIMEGYDTSLMSNFYAYPAFKNRYGDEPDPDGGMLISANWQTIISNSTQVGSILGLILNGFITEWFGFKRSMIYTMTALIAAIFIPFFSNSLGMFVAAGILQGIPWGVFQTLAVTYAADICPTGLRTYMTSWINMCWVIGILLSSGILRGLMSIEGQWGYRIPFALQWVWPVPIIIATIFAPESPWWLVRQGRIEDARASVLRMVKLESGVPFDLDAHVEMMIATNQFEKEVSTGVQYWDCFRGVDLRRTEISCVTWCYIKADPFTQVVQALCGVPFMSYSTQFLIQAGLSTEDAYSLNLGQNGLSLFGCIIAWWIMTYVGRRTLYVYGLAIMLVILFVSGCLGIPSESQGDAEARSWAVGALLVFMLFCFQLTLGPSCYTLVAEMPSTRLRIKTVALARACYNIAGLVTNFIMPRMVGKNDWNWGAKTAFFWAGITLIFLAWTYFRLPEPAGLTYAELDLLFEHRVSARKFSHELASQFAGDLTMPDEKRAAGGAAEHHVEKV</sequence>
<keyword evidence="3 7" id="KW-0813">Transport</keyword>
<keyword evidence="5 8" id="KW-1133">Transmembrane helix</keyword>
<dbReference type="InterPro" id="IPR036259">
    <property type="entry name" value="MFS_trans_sf"/>
</dbReference>
<dbReference type="GO" id="GO:0005351">
    <property type="term" value="F:carbohydrate:proton symporter activity"/>
    <property type="evidence" value="ECO:0007669"/>
    <property type="project" value="TreeGrafter"/>
</dbReference>
<evidence type="ECO:0000259" key="9">
    <source>
        <dbReference type="PROSITE" id="PS50850"/>
    </source>
</evidence>
<reference evidence="11" key="1">
    <citation type="journal article" date="2014" name="Genome Announc.">
        <title>Genome sequence and annotation of Acremonium chrysogenum, producer of the beta-lactam antibiotic cephalosporin C.</title>
        <authorList>
            <person name="Terfehr D."/>
            <person name="Dahlmann T.A."/>
            <person name="Specht T."/>
            <person name="Zadra I."/>
            <person name="Kuernsteiner H."/>
            <person name="Kueck U."/>
        </authorList>
    </citation>
    <scope>NUCLEOTIDE SEQUENCE [LARGE SCALE GENOMIC DNA]</scope>
    <source>
        <strain evidence="11">ATCC 11550 / CBS 779.69 / DSM 880 / IAM 14645 / JCM 23072 / IMI 49137</strain>
    </source>
</reference>
<keyword evidence="6 8" id="KW-0472">Membrane</keyword>
<dbReference type="AlphaFoldDB" id="A0A086SYD3"/>
<dbReference type="InterPro" id="IPR050360">
    <property type="entry name" value="MFS_Sugar_Transporters"/>
</dbReference>
<dbReference type="InterPro" id="IPR005828">
    <property type="entry name" value="MFS_sugar_transport-like"/>
</dbReference>
<dbReference type="InterPro" id="IPR020846">
    <property type="entry name" value="MFS_dom"/>
</dbReference>
<feature type="transmembrane region" description="Helical" evidence="8">
    <location>
        <begin position="102"/>
        <end position="121"/>
    </location>
</feature>
<feature type="transmembrane region" description="Helical" evidence="8">
    <location>
        <begin position="417"/>
        <end position="442"/>
    </location>
</feature>
<evidence type="ECO:0000256" key="5">
    <source>
        <dbReference type="ARBA" id="ARBA00022989"/>
    </source>
</evidence>
<feature type="transmembrane region" description="Helical" evidence="8">
    <location>
        <begin position="384"/>
        <end position="405"/>
    </location>
</feature>
<dbReference type="PANTHER" id="PTHR48022:SF5">
    <property type="entry name" value="ALPHA-GLUCOSIDES PERMEASE MPH2-RELATED"/>
    <property type="match status" value="1"/>
</dbReference>
<dbReference type="GO" id="GO:0016020">
    <property type="term" value="C:membrane"/>
    <property type="evidence" value="ECO:0007669"/>
    <property type="project" value="UniProtKB-SubCell"/>
</dbReference>
<accession>A0A086SYD3</accession>
<dbReference type="Gene3D" id="1.20.1250.20">
    <property type="entry name" value="MFS general substrate transporter like domains"/>
    <property type="match status" value="1"/>
</dbReference>
<dbReference type="FunFam" id="1.20.1250.20:FF:000078">
    <property type="entry name" value="MFS maltose transporter, putative"/>
    <property type="match status" value="1"/>
</dbReference>
<feature type="transmembrane region" description="Helical" evidence="8">
    <location>
        <begin position="133"/>
        <end position="160"/>
    </location>
</feature>
<feature type="domain" description="Major facilitator superfamily (MFS) profile" evidence="9">
    <location>
        <begin position="52"/>
        <end position="511"/>
    </location>
</feature>
<dbReference type="PANTHER" id="PTHR48022">
    <property type="entry name" value="PLASTIDIC GLUCOSE TRANSPORTER 4"/>
    <property type="match status" value="1"/>
</dbReference>